<keyword evidence="1" id="KW-0547">Nucleotide-binding</keyword>
<organism evidence="6 7">
    <name type="scientific">Thalassobacterium maritimum</name>
    <dbReference type="NCBI Taxonomy" id="3041265"/>
    <lineage>
        <taxon>Bacteria</taxon>
        <taxon>Pseudomonadati</taxon>
        <taxon>Verrucomicrobiota</taxon>
        <taxon>Opitutia</taxon>
        <taxon>Puniceicoccales</taxon>
        <taxon>Coraliomargaritaceae</taxon>
        <taxon>Thalassobacterium</taxon>
    </lineage>
</organism>
<evidence type="ECO:0000256" key="2">
    <source>
        <dbReference type="ARBA" id="ARBA00022840"/>
    </source>
</evidence>
<name>A0ABU1AUD7_9BACT</name>
<dbReference type="SUPFAM" id="SSF52172">
    <property type="entry name" value="CheY-like"/>
    <property type="match status" value="1"/>
</dbReference>
<dbReference type="Gene3D" id="3.40.50.2300">
    <property type="match status" value="1"/>
</dbReference>
<gene>
    <name evidence="6" type="ORF">QEH52_09700</name>
</gene>
<keyword evidence="2" id="KW-0067">ATP-binding</keyword>
<evidence type="ECO:0000313" key="6">
    <source>
        <dbReference type="EMBL" id="MDQ8207784.1"/>
    </source>
</evidence>
<dbReference type="PROSITE" id="PS50110">
    <property type="entry name" value="RESPONSE_REGULATORY"/>
    <property type="match status" value="1"/>
</dbReference>
<dbReference type="InterPro" id="IPR002078">
    <property type="entry name" value="Sigma_54_int"/>
</dbReference>
<dbReference type="PROSITE" id="PS50045">
    <property type="entry name" value="SIGMA54_INTERACT_4"/>
    <property type="match status" value="1"/>
</dbReference>
<dbReference type="Proteomes" id="UP001225316">
    <property type="component" value="Unassembled WGS sequence"/>
</dbReference>
<dbReference type="InterPro" id="IPR027417">
    <property type="entry name" value="P-loop_NTPase"/>
</dbReference>
<dbReference type="PANTHER" id="PTHR32071">
    <property type="entry name" value="TRANSCRIPTIONAL REGULATORY PROTEIN"/>
    <property type="match status" value="1"/>
</dbReference>
<dbReference type="SUPFAM" id="SSF52540">
    <property type="entry name" value="P-loop containing nucleoside triphosphate hydrolases"/>
    <property type="match status" value="1"/>
</dbReference>
<dbReference type="CDD" id="cd00156">
    <property type="entry name" value="REC"/>
    <property type="match status" value="1"/>
</dbReference>
<keyword evidence="7" id="KW-1185">Reference proteome</keyword>
<evidence type="ECO:0000256" key="3">
    <source>
        <dbReference type="PROSITE-ProRule" id="PRU00169"/>
    </source>
</evidence>
<feature type="modified residue" description="4-aspartylphosphate" evidence="3">
    <location>
        <position position="54"/>
    </location>
</feature>
<evidence type="ECO:0000256" key="1">
    <source>
        <dbReference type="ARBA" id="ARBA00022741"/>
    </source>
</evidence>
<dbReference type="SMART" id="SM00448">
    <property type="entry name" value="REC"/>
    <property type="match status" value="1"/>
</dbReference>
<proteinExistence type="predicted"/>
<dbReference type="Pfam" id="PF14532">
    <property type="entry name" value="Sigma54_activ_2"/>
    <property type="match status" value="1"/>
</dbReference>
<comment type="caution">
    <text evidence="6">The sequence shown here is derived from an EMBL/GenBank/DDBJ whole genome shotgun (WGS) entry which is preliminary data.</text>
</comment>
<dbReference type="Gene3D" id="3.40.50.300">
    <property type="entry name" value="P-loop containing nucleotide triphosphate hydrolases"/>
    <property type="match status" value="1"/>
</dbReference>
<feature type="domain" description="Sigma-54 factor interaction" evidence="4">
    <location>
        <begin position="144"/>
        <end position="294"/>
    </location>
</feature>
<keyword evidence="3" id="KW-0597">Phosphoprotein</keyword>
<protein>
    <submittedName>
        <fullName evidence="6">Response regulator</fullName>
    </submittedName>
</protein>
<dbReference type="CDD" id="cd00009">
    <property type="entry name" value="AAA"/>
    <property type="match status" value="1"/>
</dbReference>
<dbReference type="InterPro" id="IPR001789">
    <property type="entry name" value="Sig_transdc_resp-reg_receiver"/>
</dbReference>
<dbReference type="Pfam" id="PF00072">
    <property type="entry name" value="Response_reg"/>
    <property type="match status" value="1"/>
</dbReference>
<evidence type="ECO:0000259" key="4">
    <source>
        <dbReference type="PROSITE" id="PS50045"/>
    </source>
</evidence>
<dbReference type="EMBL" id="JARXHW010000019">
    <property type="protein sequence ID" value="MDQ8207784.1"/>
    <property type="molecule type" value="Genomic_DNA"/>
</dbReference>
<sequence length="294" mass="32551">MSDHRVLIVDDSSVDLEIISIVCRVLGCEADVVSDGFEAINCYDPERHELVLCDYIMAPVNGIYVISKILEMHPSAKCIMVSGYPDAQLRSFVEENHLFDLVVKPIQAHALKETLRLALNAQDGATEEVQGIALSNRMDACAWLCGDRDEIHDLRESLTEQIASRHPFLLLGSAESGKCEIAEFVHKNGPRAGGPCVVYDCSEHNEEELHSYLVDASGELGIQFKRAEKGTLILRHVDRLPLSVQKLLAHAMDQLAQKTRLIMLADHPLEDGLDAGTIDDEFYFKAGASVIEMP</sequence>
<reference evidence="6 7" key="1">
    <citation type="submission" date="2023-04" db="EMBL/GenBank/DDBJ databases">
        <title>A novel bacteria isolated from coastal sediment.</title>
        <authorList>
            <person name="Liu X.-J."/>
            <person name="Du Z.-J."/>
        </authorList>
    </citation>
    <scope>NUCLEOTIDE SEQUENCE [LARGE SCALE GENOMIC DNA]</scope>
    <source>
        <strain evidence="6 7">SDUM461003</strain>
    </source>
</reference>
<accession>A0ABU1AUD7</accession>
<feature type="domain" description="Response regulatory" evidence="5">
    <location>
        <begin position="5"/>
        <end position="119"/>
    </location>
</feature>
<dbReference type="InterPro" id="IPR011006">
    <property type="entry name" value="CheY-like_superfamily"/>
</dbReference>
<evidence type="ECO:0000313" key="7">
    <source>
        <dbReference type="Proteomes" id="UP001225316"/>
    </source>
</evidence>
<evidence type="ECO:0000259" key="5">
    <source>
        <dbReference type="PROSITE" id="PS50110"/>
    </source>
</evidence>
<dbReference type="RefSeq" id="WP_308950067.1">
    <property type="nucleotide sequence ID" value="NZ_JARXHW010000019.1"/>
</dbReference>